<dbReference type="AlphaFoldDB" id="A0A0S4T9K2"/>
<dbReference type="EMBL" id="LN877947">
    <property type="protein sequence ID" value="CUV03981.1"/>
    <property type="molecule type" value="Genomic_DNA"/>
</dbReference>
<name>A0A0S4T9K2_CRYHO</name>
<dbReference type="InterPro" id="IPR011009">
    <property type="entry name" value="Kinase-like_dom_sf"/>
</dbReference>
<keyword evidence="4" id="KW-0418">Kinase</keyword>
<dbReference type="Proteomes" id="UP000199752">
    <property type="component" value="Chromosome 1"/>
</dbReference>
<dbReference type="InterPro" id="IPR008271">
    <property type="entry name" value="Ser/Thr_kinase_AS"/>
</dbReference>
<organism evidence="3">
    <name type="scientific">Cryptosporidium hominis</name>
    <dbReference type="NCBI Taxonomy" id="237895"/>
    <lineage>
        <taxon>Eukaryota</taxon>
        <taxon>Sar</taxon>
        <taxon>Alveolata</taxon>
        <taxon>Apicomplexa</taxon>
        <taxon>Conoidasida</taxon>
        <taxon>Coccidia</taxon>
        <taxon>Eucoccidiorida</taxon>
        <taxon>Eimeriorina</taxon>
        <taxon>Cryptosporidiidae</taxon>
        <taxon>Cryptosporidium</taxon>
    </lineage>
</organism>
<dbReference type="VEuPathDB" id="CryptoDB:Chro.10051"/>
<reference evidence="4 5" key="1">
    <citation type="submission" date="2014-11" db="EMBL/GenBank/DDBJ databases">
        <title>Comparative genomic analysis of Cryptosporidium hominis reveals occurrence of genetic recombination in virulent subtypes.</title>
        <authorList>
            <person name="Guo Y."/>
            <person name="Tang K."/>
            <person name="Frace M."/>
            <person name="Li N."/>
            <person name="Roellig D.M."/>
            <person name="Sammons S."/>
            <person name="Knipe K."/>
            <person name="Rowe L."/>
            <person name="Feng Y."/>
            <person name="Xiao L."/>
        </authorList>
    </citation>
    <scope>NUCLEOTIDE SEQUENCE [LARGE SCALE GENOMIC DNA]</scope>
    <source>
        <strain evidence="4">30976</strain>
    </source>
</reference>
<dbReference type="SUPFAM" id="SSF56112">
    <property type="entry name" value="Protein kinase-like (PK-like)"/>
    <property type="match status" value="1"/>
</dbReference>
<dbReference type="OrthoDB" id="10264738at2759"/>
<dbReference type="PANTHER" id="PTHR44167">
    <property type="entry name" value="OVARIAN-SPECIFIC SERINE/THREONINE-PROTEIN KINASE LOK-RELATED"/>
    <property type="match status" value="1"/>
</dbReference>
<dbReference type="GO" id="GO:0005524">
    <property type="term" value="F:ATP binding"/>
    <property type="evidence" value="ECO:0007669"/>
    <property type="project" value="InterPro"/>
</dbReference>
<gene>
    <name evidence="3" type="ORF">CHUDEA1_400</name>
    <name evidence="4" type="ORF">GY17_00001037</name>
</gene>
<proteinExistence type="predicted"/>
<protein>
    <submittedName>
        <fullName evidence="4">CMGC/MAPK group Protein kinase</fullName>
    </submittedName>
</protein>
<dbReference type="VEuPathDB" id="CryptoDB:CHUDEA1_400"/>
<dbReference type="PANTHER" id="PTHR44167:SF30">
    <property type="entry name" value="PHOSPHORYLASE KINASE"/>
    <property type="match status" value="1"/>
</dbReference>
<evidence type="ECO:0000256" key="1">
    <source>
        <dbReference type="SAM" id="SignalP"/>
    </source>
</evidence>
<dbReference type="GO" id="GO:0004674">
    <property type="term" value="F:protein serine/threonine kinase activity"/>
    <property type="evidence" value="ECO:0007669"/>
    <property type="project" value="TreeGrafter"/>
</dbReference>
<keyword evidence="1" id="KW-0732">Signal</keyword>
<evidence type="ECO:0000313" key="5">
    <source>
        <dbReference type="Proteomes" id="UP001429100"/>
    </source>
</evidence>
<feature type="chain" id="PRO_5006627504" evidence="1">
    <location>
        <begin position="29"/>
        <end position="731"/>
    </location>
</feature>
<dbReference type="VEuPathDB" id="CryptoDB:ChTU502y2012_302g0200"/>
<dbReference type="EMBL" id="JTAI01000044">
    <property type="protein sequence ID" value="PPS97300.1"/>
    <property type="molecule type" value="Genomic_DNA"/>
</dbReference>
<reference evidence="4 5" key="3">
    <citation type="submission" date="2017-10" db="EMBL/GenBank/DDBJ databases">
        <title>Consistent, comparative and evidence-based genome annotation and re-annotation for the closely-related species, Cryptosporidium parvum, C. hominis and C. tyzzeri.</title>
        <authorList>
            <person name="Baptista R.P."/>
            <person name="Li Y."/>
            <person name="Sateriale A."/>
            <person name="Striepen B."/>
            <person name="Kissinger J.C."/>
        </authorList>
    </citation>
    <scope>NUCLEOTIDE SEQUENCE [LARGE SCALE GENOMIC DNA]</scope>
    <source>
        <strain evidence="4">30976</strain>
    </source>
</reference>
<dbReference type="PROSITE" id="PS50011">
    <property type="entry name" value="PROTEIN_KINASE_DOM"/>
    <property type="match status" value="1"/>
</dbReference>
<dbReference type="Gene3D" id="1.10.510.10">
    <property type="entry name" value="Transferase(Phosphotransferase) domain 1"/>
    <property type="match status" value="1"/>
</dbReference>
<accession>A0A0S4T9K2</accession>
<dbReference type="PROSITE" id="PS00108">
    <property type="entry name" value="PROTEIN_KINASE_ST"/>
    <property type="match status" value="1"/>
</dbReference>
<dbReference type="VEuPathDB" id="CryptoDB:GY17_00001037"/>
<evidence type="ECO:0000313" key="3">
    <source>
        <dbReference type="EMBL" id="CUV03981.1"/>
    </source>
</evidence>
<dbReference type="Proteomes" id="UP001429100">
    <property type="component" value="Unassembled WGS sequence"/>
</dbReference>
<dbReference type="GO" id="GO:0044773">
    <property type="term" value="P:mitotic DNA damage checkpoint signaling"/>
    <property type="evidence" value="ECO:0007669"/>
    <property type="project" value="TreeGrafter"/>
</dbReference>
<dbReference type="GO" id="GO:0005634">
    <property type="term" value="C:nucleus"/>
    <property type="evidence" value="ECO:0007669"/>
    <property type="project" value="TreeGrafter"/>
</dbReference>
<sequence>MFWYNTRFYGVFLLTIFNILLILKASENGKVCEPREEKSKVELSRQNSFSNQGNQKNNQLNEEFNVISKDNDAYLLLFKMMDHDKQKMLLLFSKDNNSGDLLSNKNKDNESGIIIKKYSLKTWSKLDINKLKELSVLGKNKQNNQGIWKRKLGNIQNKRLRELEYKTLNIDNNILRIDYTNRLLLEGVPFLNLLPNVENEYATSNELTLYKEKSLIKMSDGVLGLNFDNDLNKLHSSYPDDKIKGLIRYFKFNKGSYGEVWRGLAFTEYLSEPFGNCGTEKPVENDHLYWRRGELLNHELNSLILDALDILKKDFNKAKMAPSAPRNSSNQEKDGDVLDIVMKKMSHNLEESTIIYSVVREVFFGIILYCLPNVSRFLHIFEENIEDHETFKDSNAKSNIWLVYRYEGVSLGNLLFDIDDNGSLIPSEFWWKKVKGVKGKSKEKNIFKEILYQIFQGLNSAHSLGIIHRDIKPSNIFISQVKDEFGQESIYVRVGDWGSAMVSGDEDMRQEIFSVNSYKDIQEALYGKIGPTSGDETEGFQPPEVQFKSFGSENEENPRKLSYDVWSVGIVMLQMIWGNLQVFSVLDEDSEFQHILKRVIFHVKQLINEDRNTNINQDELVADSVYRLSLMRLCLLDISEGKLGYSNKLDRFISIIIEKAIQKSMKNSQQDVIGITRKCSDEYFSNLIRKYDPSEVGLDSPEALDLIKKLLKPKYKERISIKEVVTHPYFS</sequence>
<evidence type="ECO:0000259" key="2">
    <source>
        <dbReference type="PROSITE" id="PS50011"/>
    </source>
</evidence>
<reference evidence="3" key="2">
    <citation type="submission" date="2015-08" db="EMBL/GenBank/DDBJ databases">
        <authorList>
            <person name="Babu N.S."/>
            <person name="Beckwith C.J."/>
            <person name="Beseler K.G."/>
            <person name="Brison A."/>
            <person name="Carone J.V."/>
            <person name="Caskin T.P."/>
            <person name="Diamond M."/>
            <person name="Durham M.E."/>
            <person name="Foxe J.M."/>
            <person name="Go M."/>
            <person name="Henderson B.A."/>
            <person name="Jones I.B."/>
            <person name="McGettigan J.A."/>
            <person name="Micheletti S.J."/>
            <person name="Nasrallah M.E."/>
            <person name="Ortiz D."/>
            <person name="Piller C.R."/>
            <person name="Privatt S.R."/>
            <person name="Schneider S.L."/>
            <person name="Sharp S."/>
            <person name="Smith T.C."/>
            <person name="Stanton J.D."/>
            <person name="Ullery H.E."/>
            <person name="Wilson R.J."/>
            <person name="Serrano M.G."/>
            <person name="Buck G."/>
            <person name="Lee V."/>
            <person name="Wang Y."/>
            <person name="Carvalho R."/>
            <person name="Voegtly L."/>
            <person name="Shi R."/>
            <person name="Duckworth R."/>
            <person name="Johnson A."/>
            <person name="Loviza R."/>
            <person name="Walstead R."/>
            <person name="Shah Z."/>
            <person name="Kiflezghi M."/>
            <person name="Wade K."/>
            <person name="Ball S.L."/>
            <person name="Bradley K.W."/>
            <person name="Asai D.J."/>
            <person name="Bowman C.A."/>
            <person name="Russell D.A."/>
            <person name="Pope W.H."/>
            <person name="Jacobs-Sera D."/>
            <person name="Hendrix R.W."/>
            <person name="Hatfull G.F."/>
        </authorList>
    </citation>
    <scope>NUCLEOTIDE SEQUENCE [LARGE SCALE GENOMIC DNA]</scope>
</reference>
<dbReference type="SMART" id="SM00220">
    <property type="entry name" value="S_TKc"/>
    <property type="match status" value="1"/>
</dbReference>
<keyword evidence="4" id="KW-0808">Transferase</keyword>
<dbReference type="InterPro" id="IPR000719">
    <property type="entry name" value="Prot_kinase_dom"/>
</dbReference>
<keyword evidence="5" id="KW-1185">Reference proteome</keyword>
<feature type="signal peptide" evidence="1">
    <location>
        <begin position="1"/>
        <end position="28"/>
    </location>
</feature>
<evidence type="ECO:0000313" key="4">
    <source>
        <dbReference type="EMBL" id="PPS97300.1"/>
    </source>
</evidence>
<feature type="domain" description="Protein kinase" evidence="2">
    <location>
        <begin position="246"/>
        <end position="730"/>
    </location>
</feature>
<dbReference type="Pfam" id="PF00069">
    <property type="entry name" value="Pkinase"/>
    <property type="match status" value="1"/>
</dbReference>